<dbReference type="PANTHER" id="PTHR13343:SF17">
    <property type="entry name" value="CELLULAR REPRESSOR OF E1A-STIMULATED GENES, ISOFORM A"/>
    <property type="match status" value="1"/>
</dbReference>
<protein>
    <submittedName>
        <fullName evidence="3">Pyridoxamine 5'-phosphate oxidase</fullName>
    </submittedName>
</protein>
<name>A0A2N3L6Z2_9PROT</name>
<feature type="domain" description="DUF2470" evidence="1">
    <location>
        <begin position="175"/>
        <end position="248"/>
    </location>
</feature>
<dbReference type="GO" id="GO:0005737">
    <property type="term" value="C:cytoplasm"/>
    <property type="evidence" value="ECO:0007669"/>
    <property type="project" value="UniProtKB-ARBA"/>
</dbReference>
<feature type="domain" description="CREG-like beta-barrel" evidence="2">
    <location>
        <begin position="12"/>
        <end position="160"/>
    </location>
</feature>
<dbReference type="Gene3D" id="2.30.110.10">
    <property type="entry name" value="Electron Transport, Fmn-binding Protein, Chain A"/>
    <property type="match status" value="1"/>
</dbReference>
<dbReference type="Gene3D" id="3.20.180.10">
    <property type="entry name" value="PNP-oxidase-like"/>
    <property type="match status" value="1"/>
</dbReference>
<proteinExistence type="predicted"/>
<dbReference type="PANTHER" id="PTHR13343">
    <property type="entry name" value="CREG1 PROTEIN"/>
    <property type="match status" value="1"/>
</dbReference>
<reference evidence="3 4" key="1">
    <citation type="submission" date="2017-09" db="EMBL/GenBank/DDBJ databases">
        <title>Biodiversity and function of Thalassospira species in the particle-attached aromatic-hydrocarbon-degrading consortia from the surface seawater of the China South Sea.</title>
        <authorList>
            <person name="Dong C."/>
            <person name="Lai Q."/>
            <person name="Shao Z."/>
        </authorList>
    </citation>
    <scope>NUCLEOTIDE SEQUENCE [LARGE SCALE GENOMIC DNA]</scope>
    <source>
        <strain evidence="3 4">139Z-12</strain>
    </source>
</reference>
<comment type="caution">
    <text evidence="3">The sequence shown here is derived from an EMBL/GenBank/DDBJ whole genome shotgun (WGS) entry which is preliminary data.</text>
</comment>
<evidence type="ECO:0000313" key="4">
    <source>
        <dbReference type="Proteomes" id="UP000233332"/>
    </source>
</evidence>
<dbReference type="Pfam" id="PF13883">
    <property type="entry name" value="CREG_beta-barrel"/>
    <property type="match status" value="1"/>
</dbReference>
<keyword evidence="4" id="KW-1185">Reference proteome</keyword>
<dbReference type="Pfam" id="PF10615">
    <property type="entry name" value="DUF2470"/>
    <property type="match status" value="1"/>
</dbReference>
<dbReference type="InterPro" id="IPR037119">
    <property type="entry name" value="Haem_oxidase_HugZ-like_sf"/>
</dbReference>
<dbReference type="EMBL" id="NXGX01000003">
    <property type="protein sequence ID" value="PKR58643.1"/>
    <property type="molecule type" value="Genomic_DNA"/>
</dbReference>
<dbReference type="SUPFAM" id="SSF50475">
    <property type="entry name" value="FMN-binding split barrel"/>
    <property type="match status" value="1"/>
</dbReference>
<evidence type="ECO:0000259" key="1">
    <source>
        <dbReference type="Pfam" id="PF10615"/>
    </source>
</evidence>
<gene>
    <name evidence="3" type="ORF">COO92_07145</name>
</gene>
<dbReference type="InterPro" id="IPR012349">
    <property type="entry name" value="Split_barrel_FMN-bd"/>
</dbReference>
<dbReference type="AlphaFoldDB" id="A0A2N3L6Z2"/>
<sequence length="257" mass="28267">MADDGTKQIASASDLRRICRYSRSAVLATSAVGHKQVDDAWPVASMVVPAIDIDGTPILLISDLADHTRHLKSDNRLSLFFTGSRATDDRSIAIETDNPRLTLFGRAVADRAKQTRARYLLANPDAAQYADFGDFGFYRITVEAAYWVGGFGKQRRLSGAQFIIGDCPALVTGHDGIVDHMNADHLDALADIVGHYTDHPKDLGWKMVAIDCDGMDLATEHPESPNIRIEFPNTIHTPGDAREILVEMCKKSRDFKA</sequence>
<evidence type="ECO:0000313" key="3">
    <source>
        <dbReference type="EMBL" id="PKR58643.1"/>
    </source>
</evidence>
<accession>A0A2N3L6Z2</accession>
<evidence type="ECO:0000259" key="2">
    <source>
        <dbReference type="Pfam" id="PF13883"/>
    </source>
</evidence>
<dbReference type="InterPro" id="IPR055343">
    <property type="entry name" value="CREG_beta-barrel"/>
</dbReference>
<dbReference type="RefSeq" id="WP_101301029.1">
    <property type="nucleotide sequence ID" value="NZ_NXGX01000003.1"/>
</dbReference>
<dbReference type="InterPro" id="IPR019595">
    <property type="entry name" value="DUF2470"/>
</dbReference>
<organism evidence="3 4">
    <name type="scientific">Thalassospira lohafexi</name>
    <dbReference type="NCBI Taxonomy" id="744227"/>
    <lineage>
        <taxon>Bacteria</taxon>
        <taxon>Pseudomonadati</taxon>
        <taxon>Pseudomonadota</taxon>
        <taxon>Alphaproteobacteria</taxon>
        <taxon>Rhodospirillales</taxon>
        <taxon>Thalassospiraceae</taxon>
        <taxon>Thalassospira</taxon>
    </lineage>
</organism>
<dbReference type="Proteomes" id="UP000233332">
    <property type="component" value="Unassembled WGS sequence"/>
</dbReference>